<reference evidence="2 3" key="1">
    <citation type="submission" date="2017-02" db="EMBL/GenBank/DDBJ databases">
        <title>Whole genome sequencing of Metallibacterium scheffleri DSM 24874 (T).</title>
        <authorList>
            <person name="Kumar S."/>
            <person name="Patil P."/>
            <person name="Patil P.B."/>
        </authorList>
    </citation>
    <scope>NUCLEOTIDE SEQUENCE [LARGE SCALE GENOMIC DNA]</scope>
    <source>
        <strain evidence="2 3">DSM 24874</strain>
    </source>
</reference>
<dbReference type="AlphaFoldDB" id="A0A4S3KER1"/>
<protein>
    <submittedName>
        <fullName evidence="2">Uncharacterized protein</fullName>
    </submittedName>
</protein>
<evidence type="ECO:0000313" key="2">
    <source>
        <dbReference type="EMBL" id="THD06414.1"/>
    </source>
</evidence>
<gene>
    <name evidence="2" type="ORF">B1806_16030</name>
</gene>
<accession>A0A4S3KER1</accession>
<organism evidence="2 3">
    <name type="scientific">Metallibacterium scheffleri</name>
    <dbReference type="NCBI Taxonomy" id="993689"/>
    <lineage>
        <taxon>Bacteria</taxon>
        <taxon>Pseudomonadati</taxon>
        <taxon>Pseudomonadota</taxon>
        <taxon>Gammaproteobacteria</taxon>
        <taxon>Lysobacterales</taxon>
        <taxon>Rhodanobacteraceae</taxon>
        <taxon>Metallibacterium</taxon>
    </lineage>
</organism>
<comment type="caution">
    <text evidence="2">The sequence shown here is derived from an EMBL/GenBank/DDBJ whole genome shotgun (WGS) entry which is preliminary data.</text>
</comment>
<feature type="region of interest" description="Disordered" evidence="1">
    <location>
        <begin position="488"/>
        <end position="526"/>
    </location>
</feature>
<evidence type="ECO:0000313" key="3">
    <source>
        <dbReference type="Proteomes" id="UP000307749"/>
    </source>
</evidence>
<dbReference type="STRING" id="993689.GCA_002077135_01585"/>
<dbReference type="Proteomes" id="UP000307749">
    <property type="component" value="Unassembled WGS sequence"/>
</dbReference>
<dbReference type="EMBL" id="MWQO01000081">
    <property type="protein sequence ID" value="THD06414.1"/>
    <property type="molecule type" value="Genomic_DNA"/>
</dbReference>
<proteinExistence type="predicted"/>
<keyword evidence="3" id="KW-1185">Reference proteome</keyword>
<sequence>MLSLSKPATGGEPEPTDVRVPVGIFDVQLPARQFVVKYKAAEVGDVSLTTEFLLRLLYSADGLSEEIAADFFGFNANEMAYVVRDAEARAYISRSDGRIWLTDAGNALFKEGDKPQIYDVVKKTERIGFDLLSLAPCDRESQSEFERSLPELAIRDPNLVANASRHIPESFRRFYGEISSRRDREAVDQLKRSLYSVDDVVAGDRFAAIVPFVAMASVRRPSEPEALLEKWRTGQELADRDRVVHGVAEFLENLRTLKTPEDANAFDVLATIAPEYLKEYVNRSGFAPLRYFKALAGRAGELRRNRPTVGIVGALYQPENAERIATAIGYANDRALGNDDVFLWVVPKQPAWGASRSFLDLLETLAKEGVDIDATGRKMERSPILIDEGKPQWRLIKAAPRTYCRPNTGAIPSSLEVLLIPRRVSAVVVHAPIGEDRGFPIPLGILSFDATIVRRVHQYLTDHLPAEVTKYGSMDGFNARSCLEWSQDTGAEAVPNSETSKKRLPASNGLEGHDGFYNRQQKGKSR</sequence>
<evidence type="ECO:0000256" key="1">
    <source>
        <dbReference type="SAM" id="MobiDB-lite"/>
    </source>
</evidence>
<name>A0A4S3KER1_9GAMM</name>